<dbReference type="Proteomes" id="UP001461498">
    <property type="component" value="Unassembled WGS sequence"/>
</dbReference>
<organism evidence="1 2">
    <name type="scientific">Rhynocoris fuscipes</name>
    <dbReference type="NCBI Taxonomy" id="488301"/>
    <lineage>
        <taxon>Eukaryota</taxon>
        <taxon>Metazoa</taxon>
        <taxon>Ecdysozoa</taxon>
        <taxon>Arthropoda</taxon>
        <taxon>Hexapoda</taxon>
        <taxon>Insecta</taxon>
        <taxon>Pterygota</taxon>
        <taxon>Neoptera</taxon>
        <taxon>Paraneoptera</taxon>
        <taxon>Hemiptera</taxon>
        <taxon>Heteroptera</taxon>
        <taxon>Panheteroptera</taxon>
        <taxon>Cimicomorpha</taxon>
        <taxon>Reduviidae</taxon>
        <taxon>Harpactorinae</taxon>
        <taxon>Harpactorini</taxon>
        <taxon>Rhynocoris</taxon>
    </lineage>
</organism>
<dbReference type="GO" id="GO:0042254">
    <property type="term" value="P:ribosome biogenesis"/>
    <property type="evidence" value="ECO:0007669"/>
    <property type="project" value="InterPro"/>
</dbReference>
<comment type="caution">
    <text evidence="1">The sequence shown here is derived from an EMBL/GenBank/DDBJ whole genome shotgun (WGS) entry which is preliminary data.</text>
</comment>
<gene>
    <name evidence="1" type="ORF">O3M35_011567</name>
</gene>
<dbReference type="AlphaFoldDB" id="A0AAW1CWP7"/>
<keyword evidence="2" id="KW-1185">Reference proteome</keyword>
<evidence type="ECO:0000313" key="1">
    <source>
        <dbReference type="EMBL" id="KAK9502876.1"/>
    </source>
</evidence>
<dbReference type="InterPro" id="IPR031389">
    <property type="entry name" value="RBIS"/>
</dbReference>
<proteinExistence type="predicted"/>
<dbReference type="Pfam" id="PF15679">
    <property type="entry name" value="DUF4665"/>
    <property type="match status" value="1"/>
</dbReference>
<name>A0AAW1CWP7_9HEMI</name>
<dbReference type="EMBL" id="JAPXFL010000008">
    <property type="protein sequence ID" value="KAK9502876.1"/>
    <property type="molecule type" value="Genomic_DNA"/>
</dbReference>
<protein>
    <submittedName>
        <fullName evidence="1">Uncharacterized protein</fullName>
    </submittedName>
</protein>
<sequence length="114" mass="13216">MKNHKTKNNPFKVNHVRSLKLKAKAKAYTGQLKKLKDMVKTKVETADDQMKSLEEVIRQPTNSTTSETDVHIATNIEENEKIEERKKKIVEDFVKNEKNTEEALSKLENWNCST</sequence>
<reference evidence="1 2" key="1">
    <citation type="submission" date="2022-12" db="EMBL/GenBank/DDBJ databases">
        <title>Chromosome-level genome assembly of true bugs.</title>
        <authorList>
            <person name="Ma L."/>
            <person name="Li H."/>
        </authorList>
    </citation>
    <scope>NUCLEOTIDE SEQUENCE [LARGE SCALE GENOMIC DNA]</scope>
    <source>
        <strain evidence="1">Lab_2022b</strain>
    </source>
</reference>
<evidence type="ECO:0000313" key="2">
    <source>
        <dbReference type="Proteomes" id="UP001461498"/>
    </source>
</evidence>
<accession>A0AAW1CWP7</accession>